<keyword evidence="2" id="KW-1185">Reference proteome</keyword>
<comment type="caution">
    <text evidence="1">The sequence shown here is derived from an EMBL/GenBank/DDBJ whole genome shotgun (WGS) entry which is preliminary data.</text>
</comment>
<protein>
    <submittedName>
        <fullName evidence="1">Uncharacterized protein</fullName>
    </submittedName>
</protein>
<feature type="non-terminal residue" evidence="1">
    <location>
        <position position="53"/>
    </location>
</feature>
<dbReference type="Proteomes" id="UP001266305">
    <property type="component" value="Unassembled WGS sequence"/>
</dbReference>
<sequence>LLGLVTSGATRLVTSSRVATEDTRAKAQQGWVDAQCQVIRQITWNGSQPPCLG</sequence>
<proteinExistence type="predicted"/>
<name>A0ABQ9V2J9_SAGOE</name>
<gene>
    <name evidence="1" type="ORF">P7K49_020334</name>
</gene>
<organism evidence="1 2">
    <name type="scientific">Saguinus oedipus</name>
    <name type="common">Cotton-top tamarin</name>
    <name type="synonym">Oedipomidas oedipus</name>
    <dbReference type="NCBI Taxonomy" id="9490"/>
    <lineage>
        <taxon>Eukaryota</taxon>
        <taxon>Metazoa</taxon>
        <taxon>Chordata</taxon>
        <taxon>Craniata</taxon>
        <taxon>Vertebrata</taxon>
        <taxon>Euteleostomi</taxon>
        <taxon>Mammalia</taxon>
        <taxon>Eutheria</taxon>
        <taxon>Euarchontoglires</taxon>
        <taxon>Primates</taxon>
        <taxon>Haplorrhini</taxon>
        <taxon>Platyrrhini</taxon>
        <taxon>Cebidae</taxon>
        <taxon>Callitrichinae</taxon>
        <taxon>Saguinus</taxon>
    </lineage>
</organism>
<evidence type="ECO:0000313" key="2">
    <source>
        <dbReference type="Proteomes" id="UP001266305"/>
    </source>
</evidence>
<evidence type="ECO:0000313" key="1">
    <source>
        <dbReference type="EMBL" id="KAK2102667.1"/>
    </source>
</evidence>
<reference evidence="1 2" key="1">
    <citation type="submission" date="2023-05" db="EMBL/GenBank/DDBJ databases">
        <title>B98-5 Cell Line De Novo Hybrid Assembly: An Optical Mapping Approach.</title>
        <authorList>
            <person name="Kananen K."/>
            <person name="Auerbach J.A."/>
            <person name="Kautto E."/>
            <person name="Blachly J.S."/>
        </authorList>
    </citation>
    <scope>NUCLEOTIDE SEQUENCE [LARGE SCALE GENOMIC DNA]</scope>
    <source>
        <strain evidence="1">B95-8</strain>
        <tissue evidence="1">Cell line</tissue>
    </source>
</reference>
<feature type="non-terminal residue" evidence="1">
    <location>
        <position position="1"/>
    </location>
</feature>
<accession>A0ABQ9V2J9</accession>
<dbReference type="EMBL" id="JASSZA010000009">
    <property type="protein sequence ID" value="KAK2102667.1"/>
    <property type="molecule type" value="Genomic_DNA"/>
</dbReference>